<gene>
    <name evidence="2" type="ORF">A9Q02_21595</name>
</gene>
<feature type="compositionally biased region" description="Polar residues" evidence="1">
    <location>
        <begin position="82"/>
        <end position="98"/>
    </location>
</feature>
<feature type="region of interest" description="Disordered" evidence="1">
    <location>
        <begin position="1"/>
        <end position="31"/>
    </location>
</feature>
<feature type="compositionally biased region" description="Polar residues" evidence="1">
    <location>
        <begin position="1"/>
        <end position="20"/>
    </location>
</feature>
<evidence type="ECO:0000256" key="1">
    <source>
        <dbReference type="SAM" id="MobiDB-lite"/>
    </source>
</evidence>
<dbReference type="Proteomes" id="UP000220922">
    <property type="component" value="Unassembled WGS sequence"/>
</dbReference>
<proteinExistence type="predicted"/>
<dbReference type="EMBL" id="LYXE01000032">
    <property type="protein sequence ID" value="PDW00654.1"/>
    <property type="molecule type" value="Genomic_DNA"/>
</dbReference>
<sequence length="105" mass="11809">MQAEQQARQTCPSASRQRQSVLDAVRTQHRRVHQNAETMLKRIRALAQQDDHVLAVLGLAALPSSVHAPPVPTPRPDELATLRTNQQHEAQSALTNRTHPSRHYE</sequence>
<reference evidence="2 3" key="1">
    <citation type="submission" date="2016-05" db="EMBL/GenBank/DDBJ databases">
        <authorList>
            <person name="Lavstsen T."/>
            <person name="Jespersen J.S."/>
        </authorList>
    </citation>
    <scope>NUCLEOTIDE SEQUENCE [LARGE SCALE GENOMIC DNA]</scope>
    <source>
        <strain evidence="2 3">B7-9</strain>
    </source>
</reference>
<evidence type="ECO:0000313" key="2">
    <source>
        <dbReference type="EMBL" id="PDW00654.1"/>
    </source>
</evidence>
<organism evidence="2 3">
    <name type="scientific">Candidatus Chloroploca asiatica</name>
    <dbReference type="NCBI Taxonomy" id="1506545"/>
    <lineage>
        <taxon>Bacteria</taxon>
        <taxon>Bacillati</taxon>
        <taxon>Chloroflexota</taxon>
        <taxon>Chloroflexia</taxon>
        <taxon>Chloroflexales</taxon>
        <taxon>Chloroflexineae</taxon>
        <taxon>Oscillochloridaceae</taxon>
        <taxon>Candidatus Chloroploca</taxon>
    </lineage>
</organism>
<evidence type="ECO:0000313" key="3">
    <source>
        <dbReference type="Proteomes" id="UP000220922"/>
    </source>
</evidence>
<dbReference type="RefSeq" id="WP_097650871.1">
    <property type="nucleotide sequence ID" value="NZ_LYXE01000032.1"/>
</dbReference>
<feature type="region of interest" description="Disordered" evidence="1">
    <location>
        <begin position="63"/>
        <end position="105"/>
    </location>
</feature>
<protein>
    <submittedName>
        <fullName evidence="2">Uncharacterized protein</fullName>
    </submittedName>
</protein>
<keyword evidence="3" id="KW-1185">Reference proteome</keyword>
<dbReference type="AlphaFoldDB" id="A0A2H3L6L6"/>
<name>A0A2H3L6L6_9CHLR</name>
<comment type="caution">
    <text evidence="2">The sequence shown here is derived from an EMBL/GenBank/DDBJ whole genome shotgun (WGS) entry which is preliminary data.</text>
</comment>
<accession>A0A2H3L6L6</accession>